<feature type="transmembrane region" description="Helical" evidence="2">
    <location>
        <begin position="21"/>
        <end position="38"/>
    </location>
</feature>
<reference evidence="4" key="1">
    <citation type="submission" date="2021-01" db="EMBL/GenBank/DDBJ databases">
        <authorList>
            <person name="Corre E."/>
            <person name="Pelletier E."/>
            <person name="Niang G."/>
            <person name="Scheremetjew M."/>
            <person name="Finn R."/>
            <person name="Kale V."/>
            <person name="Holt S."/>
            <person name="Cochrane G."/>
            <person name="Meng A."/>
            <person name="Brown T."/>
            <person name="Cohen L."/>
        </authorList>
    </citation>
    <scope>NUCLEOTIDE SEQUENCE</scope>
    <source>
        <strain evidence="4">Grunow 1884</strain>
    </source>
</reference>
<feature type="compositionally biased region" description="Basic and acidic residues" evidence="1">
    <location>
        <begin position="427"/>
        <end position="436"/>
    </location>
</feature>
<dbReference type="InterPro" id="IPR036514">
    <property type="entry name" value="SGNH_hydro_sf"/>
</dbReference>
<dbReference type="AlphaFoldDB" id="A0A7S1ZRL5"/>
<gene>
    <name evidence="4" type="ORF">OSIN01602_LOCUS13871</name>
</gene>
<dbReference type="PANTHER" id="PTHR30383:SF32">
    <property type="entry name" value="SGNH-HYDROLASE"/>
    <property type="match status" value="1"/>
</dbReference>
<evidence type="ECO:0000256" key="2">
    <source>
        <dbReference type="SAM" id="Phobius"/>
    </source>
</evidence>
<accession>A0A7S1ZRL5</accession>
<evidence type="ECO:0000259" key="3">
    <source>
        <dbReference type="Pfam" id="PF13472"/>
    </source>
</evidence>
<proteinExistence type="predicted"/>
<dbReference type="SUPFAM" id="SSF52266">
    <property type="entry name" value="SGNH hydrolase"/>
    <property type="match status" value="1"/>
</dbReference>
<dbReference type="EMBL" id="HBGO01024144">
    <property type="protein sequence ID" value="CAD9347069.1"/>
    <property type="molecule type" value="Transcribed_RNA"/>
</dbReference>
<evidence type="ECO:0000256" key="1">
    <source>
        <dbReference type="SAM" id="MobiDB-lite"/>
    </source>
</evidence>
<protein>
    <recommendedName>
        <fullName evidence="3">SGNH hydrolase-type esterase domain-containing protein</fullName>
    </recommendedName>
</protein>
<keyword evidence="2" id="KW-0472">Membrane</keyword>
<dbReference type="Gene3D" id="3.40.50.1110">
    <property type="entry name" value="SGNH hydrolase"/>
    <property type="match status" value="1"/>
</dbReference>
<dbReference type="PANTHER" id="PTHR30383">
    <property type="entry name" value="THIOESTERASE 1/PROTEASE 1/LYSOPHOSPHOLIPASE L1"/>
    <property type="match status" value="1"/>
</dbReference>
<feature type="region of interest" description="Disordered" evidence="1">
    <location>
        <begin position="427"/>
        <end position="456"/>
    </location>
</feature>
<keyword evidence="2" id="KW-1133">Transmembrane helix</keyword>
<dbReference type="InterPro" id="IPR051532">
    <property type="entry name" value="Ester_Hydrolysis_Enzymes"/>
</dbReference>
<dbReference type="InterPro" id="IPR013830">
    <property type="entry name" value="SGNH_hydro"/>
</dbReference>
<sequence length="494" mass="55225">MPVATMSSSRRSDPMSAAFHAALNCAGTAYAFVMYHYYNHKTEFVLGCVLTVCVTFAITEIVAHERASKFVDPQFHDWTAITSSMDLKLGQVDHWCLKGGDEKCRCDDPLTPSARGEAKGWAKAHQMNVKAIRHVLAMEAEAENFEEYEADAADGNAGSNENWWEAGNDFVDDWNGAAEEEALGQGAYYGGAYGTPEMEEYDLDVVFLGDSITERLTGRFAGKEDVFPDVARFFEKKYKKDLGGSFEGLALGIAGDTSPNLLYRLVHGEMPPDLNPRVWWVTIGTNDLLRTQCSEEITLMGILRILEEIVRQKPDAAIVVNSILPATRAKDGYLDTVGKRKNGKRANDSFWPSIAAVNKQLEKFASKHPRIKYFDATDAFVEKRGSNIFIDRTLYDKDGIHPNIAGYKMWDKLIAKKLDSLVAKKDEEEQEKHWQHEQAAAKAEKGGEGGNEDEPYYGYYDGDDYVTGDYDFLTDDLYWAGGDDDWLFAGQDGD</sequence>
<dbReference type="Pfam" id="PF13472">
    <property type="entry name" value="Lipase_GDSL_2"/>
    <property type="match status" value="1"/>
</dbReference>
<dbReference type="GO" id="GO:0004622">
    <property type="term" value="F:phosphatidylcholine lysophospholipase activity"/>
    <property type="evidence" value="ECO:0007669"/>
    <property type="project" value="TreeGrafter"/>
</dbReference>
<keyword evidence="2" id="KW-0812">Transmembrane</keyword>
<evidence type="ECO:0000313" key="4">
    <source>
        <dbReference type="EMBL" id="CAD9347069.1"/>
    </source>
</evidence>
<feature type="transmembrane region" description="Helical" evidence="2">
    <location>
        <begin position="44"/>
        <end position="63"/>
    </location>
</feature>
<organism evidence="4">
    <name type="scientific">Trieres chinensis</name>
    <name type="common">Marine centric diatom</name>
    <name type="synonym">Odontella sinensis</name>
    <dbReference type="NCBI Taxonomy" id="1514140"/>
    <lineage>
        <taxon>Eukaryota</taxon>
        <taxon>Sar</taxon>
        <taxon>Stramenopiles</taxon>
        <taxon>Ochrophyta</taxon>
        <taxon>Bacillariophyta</taxon>
        <taxon>Mediophyceae</taxon>
        <taxon>Biddulphiophycidae</taxon>
        <taxon>Eupodiscales</taxon>
        <taxon>Parodontellaceae</taxon>
        <taxon>Trieres</taxon>
    </lineage>
</organism>
<name>A0A7S1ZRL5_TRICV</name>
<feature type="domain" description="SGNH hydrolase-type esterase" evidence="3">
    <location>
        <begin position="207"/>
        <end position="408"/>
    </location>
</feature>